<evidence type="ECO:0000256" key="2">
    <source>
        <dbReference type="ARBA" id="ARBA00009387"/>
    </source>
</evidence>
<dbReference type="RefSeq" id="WP_016555387.1">
    <property type="nucleotide sequence ID" value="NZ_AEYE02000017.1"/>
</dbReference>
<evidence type="ECO:0000256" key="1">
    <source>
        <dbReference type="ARBA" id="ARBA00007734"/>
    </source>
</evidence>
<dbReference type="AlphaFoldDB" id="S3HEB7"/>
<dbReference type="Gene3D" id="1.10.530.10">
    <property type="match status" value="1"/>
</dbReference>
<dbReference type="EMBL" id="AEYE02000017">
    <property type="protein sequence ID" value="EPE97074.1"/>
    <property type="molecule type" value="Genomic_DNA"/>
</dbReference>
<dbReference type="HOGENOM" id="CLU_764831_0_0_5"/>
<dbReference type="Proteomes" id="UP000014411">
    <property type="component" value="Unassembled WGS sequence"/>
</dbReference>
<proteinExistence type="inferred from homology"/>
<dbReference type="InterPro" id="IPR008258">
    <property type="entry name" value="Transglycosylase_SLT_dom_1"/>
</dbReference>
<feature type="domain" description="Transglycosylase SLT" evidence="4">
    <location>
        <begin position="95"/>
        <end position="197"/>
    </location>
</feature>
<dbReference type="STRING" id="990285.RGCCGE502_16960"/>
<evidence type="ECO:0000259" key="4">
    <source>
        <dbReference type="Pfam" id="PF01464"/>
    </source>
</evidence>
<evidence type="ECO:0000313" key="6">
    <source>
        <dbReference type="Proteomes" id="UP000014411"/>
    </source>
</evidence>
<reference evidence="5 6" key="1">
    <citation type="journal article" date="2012" name="J. Bacteriol.">
        <title>Genome sequence of Rhizobium grahamii CCGE502, a broad-host-range symbiont with low nodulation competitiveness in Phaseolus vulgaris.</title>
        <authorList>
            <person name="Althabegoiti M.J."/>
            <person name="Lozano L."/>
            <person name="Torres-Tejerizo G."/>
            <person name="Ormeno-Orrillo E."/>
            <person name="Rogel M.A."/>
            <person name="Gonzalez V."/>
            <person name="Martinez-Romero E."/>
        </authorList>
    </citation>
    <scope>NUCLEOTIDE SEQUENCE [LARGE SCALE GENOMIC DNA]</scope>
    <source>
        <strain evidence="5 6">CCGE 502</strain>
    </source>
</reference>
<evidence type="ECO:0000256" key="3">
    <source>
        <dbReference type="SAM" id="MobiDB-lite"/>
    </source>
</evidence>
<dbReference type="PANTHER" id="PTHR37423:SF2">
    <property type="entry name" value="MEMBRANE-BOUND LYTIC MUREIN TRANSGLYCOSYLASE C"/>
    <property type="match status" value="1"/>
</dbReference>
<comment type="caution">
    <text evidence="5">The sequence shown here is derived from an EMBL/GenBank/DDBJ whole genome shotgun (WGS) entry which is preliminary data.</text>
</comment>
<accession>S3HEB7</accession>
<dbReference type="Pfam" id="PF01464">
    <property type="entry name" value="SLT"/>
    <property type="match status" value="1"/>
</dbReference>
<dbReference type="CDD" id="cd00254">
    <property type="entry name" value="LT-like"/>
    <property type="match status" value="1"/>
</dbReference>
<protein>
    <submittedName>
        <fullName evidence="5">Type IV system transglycosylase</fullName>
    </submittedName>
</protein>
<dbReference type="eggNOG" id="COG0741">
    <property type="taxonomic scope" value="Bacteria"/>
</dbReference>
<evidence type="ECO:0000313" key="5">
    <source>
        <dbReference type="EMBL" id="EPE97074.1"/>
    </source>
</evidence>
<feature type="region of interest" description="Disordered" evidence="3">
    <location>
        <begin position="310"/>
        <end position="330"/>
    </location>
</feature>
<comment type="similarity">
    <text evidence="2">Belongs to the virb1 family.</text>
</comment>
<dbReference type="InterPro" id="IPR023346">
    <property type="entry name" value="Lysozyme-like_dom_sf"/>
</dbReference>
<keyword evidence="6" id="KW-1185">Reference proteome</keyword>
<name>S3HEB7_9HYPH</name>
<dbReference type="PANTHER" id="PTHR37423">
    <property type="entry name" value="SOLUBLE LYTIC MUREIN TRANSGLYCOSYLASE-RELATED"/>
    <property type="match status" value="1"/>
</dbReference>
<gene>
    <name evidence="5" type="ORF">RGCCGE502_16960</name>
</gene>
<organism evidence="5 6">
    <name type="scientific">Rhizobium grahamii CCGE 502</name>
    <dbReference type="NCBI Taxonomy" id="990285"/>
    <lineage>
        <taxon>Bacteria</taxon>
        <taxon>Pseudomonadati</taxon>
        <taxon>Pseudomonadota</taxon>
        <taxon>Alphaproteobacteria</taxon>
        <taxon>Hyphomicrobiales</taxon>
        <taxon>Rhizobiaceae</taxon>
        <taxon>Rhizobium/Agrobacterium group</taxon>
        <taxon>Rhizobium</taxon>
    </lineage>
</organism>
<sequence length="367" mass="39330">MSASPASRSPLAVITFAAAGFVAAPDVAKADVPTVDRSALGLRQHRERVTGDLEEIEQNRHIINSSVTCSMYRPARRNDPVGAAEANPEIVGLVRRIAREEDVDENQFLALVYQESRFNPCARSAAGATGLAQLMPETAAALGVDINNIEENLRGGARYYRNQLQSFGGNVNLALAAYNSGPGNVSKYGGIPPFKETQGYVALITKAWLPAFGGSDKTAIPLNFGGGETAFTNMRSSTLLAMGMTASTSASLGDVASWYKQLGATTPGTVQESFDHNSVARNANLEMMNNVIKLTTAMAELINSRNAVSSASLSGSSRSSSTDRIRQSHDTIQLCDPRQDLFWSDEAKACVEKRSDGKQVQLMLHPQ</sequence>
<dbReference type="SUPFAM" id="SSF53955">
    <property type="entry name" value="Lysozyme-like"/>
    <property type="match status" value="1"/>
</dbReference>
<comment type="similarity">
    <text evidence="1">Belongs to the transglycosylase Slt family.</text>
</comment>
<feature type="compositionally biased region" description="Low complexity" evidence="3">
    <location>
        <begin position="310"/>
        <end position="320"/>
    </location>
</feature>